<dbReference type="InterPro" id="IPR013783">
    <property type="entry name" value="Ig-like_fold"/>
</dbReference>
<dbReference type="Proteomes" id="UP000796761">
    <property type="component" value="Unassembled WGS sequence"/>
</dbReference>
<dbReference type="AlphaFoldDB" id="A0A8K1D3X2"/>
<feature type="domain" description="Ig-like" evidence="2">
    <location>
        <begin position="9"/>
        <end position="72"/>
    </location>
</feature>
<proteinExistence type="predicted"/>
<feature type="transmembrane region" description="Helical" evidence="1">
    <location>
        <begin position="88"/>
        <end position="112"/>
    </location>
</feature>
<comment type="caution">
    <text evidence="3">The sequence shown here is derived from an EMBL/GenBank/DDBJ whole genome shotgun (WGS) entry which is preliminary data.</text>
</comment>
<keyword evidence="1" id="KW-1133">Transmembrane helix</keyword>
<dbReference type="InterPro" id="IPR007110">
    <property type="entry name" value="Ig-like_dom"/>
</dbReference>
<dbReference type="EMBL" id="SWJQ01004527">
    <property type="protein sequence ID" value="TRZ05385.1"/>
    <property type="molecule type" value="Genomic_DNA"/>
</dbReference>
<protein>
    <recommendedName>
        <fullName evidence="2">Ig-like domain-containing protein</fullName>
    </recommendedName>
</protein>
<dbReference type="InterPro" id="IPR036179">
    <property type="entry name" value="Ig-like_dom_sf"/>
</dbReference>
<keyword evidence="4" id="KW-1185">Reference proteome</keyword>
<reference evidence="3" key="1">
    <citation type="submission" date="2019-04" db="EMBL/GenBank/DDBJ databases">
        <title>Genome assembly of Zosterops borbonicus 15179.</title>
        <authorList>
            <person name="Leroy T."/>
            <person name="Anselmetti Y."/>
            <person name="Tilak M.-K."/>
            <person name="Nabholz B."/>
        </authorList>
    </citation>
    <scope>NUCLEOTIDE SEQUENCE</scope>
    <source>
        <strain evidence="3">HGM_15179</strain>
        <tissue evidence="3">Muscle</tissue>
    </source>
</reference>
<dbReference type="PROSITE" id="PS50835">
    <property type="entry name" value="IG_LIKE"/>
    <property type="match status" value="1"/>
</dbReference>
<sequence>MAGWRPLSPTAAQTSQLLVEPPWIPAVQWDWVTLSCQGSETAGATTWYKDEQQWWKEGPNNFAVNRSGTYQCYRPGSGFSPLVRVLNVAAGVVVSLLFLAQLMGIIVAFHWWHRLGG</sequence>
<evidence type="ECO:0000256" key="1">
    <source>
        <dbReference type="SAM" id="Phobius"/>
    </source>
</evidence>
<dbReference type="SUPFAM" id="SSF48726">
    <property type="entry name" value="Immunoglobulin"/>
    <property type="match status" value="1"/>
</dbReference>
<evidence type="ECO:0000313" key="3">
    <source>
        <dbReference type="EMBL" id="TRZ05385.1"/>
    </source>
</evidence>
<dbReference type="OrthoDB" id="6151406at2759"/>
<accession>A0A8K1D3X2</accession>
<gene>
    <name evidence="3" type="ORF">HGM15179_021723</name>
</gene>
<dbReference type="Gene3D" id="2.60.40.10">
    <property type="entry name" value="Immunoglobulins"/>
    <property type="match status" value="1"/>
</dbReference>
<keyword evidence="1" id="KW-0812">Transmembrane</keyword>
<evidence type="ECO:0000313" key="4">
    <source>
        <dbReference type="Proteomes" id="UP000796761"/>
    </source>
</evidence>
<keyword evidence="1" id="KW-0472">Membrane</keyword>
<organism evidence="3 4">
    <name type="scientific">Zosterops borbonicus</name>
    <dbReference type="NCBI Taxonomy" id="364589"/>
    <lineage>
        <taxon>Eukaryota</taxon>
        <taxon>Metazoa</taxon>
        <taxon>Chordata</taxon>
        <taxon>Craniata</taxon>
        <taxon>Vertebrata</taxon>
        <taxon>Euteleostomi</taxon>
        <taxon>Archelosauria</taxon>
        <taxon>Archosauria</taxon>
        <taxon>Dinosauria</taxon>
        <taxon>Saurischia</taxon>
        <taxon>Theropoda</taxon>
        <taxon>Coelurosauria</taxon>
        <taxon>Aves</taxon>
        <taxon>Neognathae</taxon>
        <taxon>Neoaves</taxon>
        <taxon>Telluraves</taxon>
        <taxon>Australaves</taxon>
        <taxon>Passeriformes</taxon>
        <taxon>Sylvioidea</taxon>
        <taxon>Zosteropidae</taxon>
        <taxon>Zosterops</taxon>
    </lineage>
</organism>
<name>A0A8K1D3X2_9PASS</name>
<evidence type="ECO:0000259" key="2">
    <source>
        <dbReference type="PROSITE" id="PS50835"/>
    </source>
</evidence>